<keyword evidence="2" id="KW-1185">Reference proteome</keyword>
<gene>
    <name evidence="1" type="ORF">SAMN05720469_1043</name>
</gene>
<accession>A0A1M6RHH3</accession>
<protein>
    <submittedName>
        <fullName evidence="1">Uncharacterized protein</fullName>
    </submittedName>
</protein>
<organism evidence="1 2">
    <name type="scientific">Fibrobacter intestinalis</name>
    <dbReference type="NCBI Taxonomy" id="28122"/>
    <lineage>
        <taxon>Bacteria</taxon>
        <taxon>Pseudomonadati</taxon>
        <taxon>Fibrobacterota</taxon>
        <taxon>Fibrobacteria</taxon>
        <taxon>Fibrobacterales</taxon>
        <taxon>Fibrobacteraceae</taxon>
        <taxon>Fibrobacter</taxon>
    </lineage>
</organism>
<name>A0A1M6RHH3_9BACT</name>
<proteinExistence type="predicted"/>
<dbReference type="Proteomes" id="UP000184275">
    <property type="component" value="Unassembled WGS sequence"/>
</dbReference>
<dbReference type="PROSITE" id="PS51257">
    <property type="entry name" value="PROKAR_LIPOPROTEIN"/>
    <property type="match status" value="1"/>
</dbReference>
<sequence length="153" mass="17992">MKVFARILFALTLWGLVSCGGTKSAQQVMAEDRAYMYKEAYKAYIDAENKYLNLLFNIERLPEEEELWIMKREQMRELELLRTSMLQARGDLDESLQDWEKYLSELQKETAISTTRARFRNGNPNDERTSPGQLLPGEFLQDSIRKAQSQMRR</sequence>
<dbReference type="RefSeq" id="WP_073302607.1">
    <property type="nucleotide sequence ID" value="NZ_FRAW01000004.1"/>
</dbReference>
<dbReference type="EMBL" id="FRAW01000004">
    <property type="protein sequence ID" value="SHK31883.1"/>
    <property type="molecule type" value="Genomic_DNA"/>
</dbReference>
<reference evidence="2" key="1">
    <citation type="submission" date="2016-11" db="EMBL/GenBank/DDBJ databases">
        <authorList>
            <person name="Varghese N."/>
            <person name="Submissions S."/>
        </authorList>
    </citation>
    <scope>NUCLEOTIDE SEQUENCE [LARGE SCALE GENOMIC DNA]</scope>
    <source>
        <strain evidence="2">UWOS</strain>
    </source>
</reference>
<dbReference type="AlphaFoldDB" id="A0A1M6RHH3"/>
<evidence type="ECO:0000313" key="1">
    <source>
        <dbReference type="EMBL" id="SHK31883.1"/>
    </source>
</evidence>
<evidence type="ECO:0000313" key="2">
    <source>
        <dbReference type="Proteomes" id="UP000184275"/>
    </source>
</evidence>